<dbReference type="GO" id="GO:0003887">
    <property type="term" value="F:DNA-directed DNA polymerase activity"/>
    <property type="evidence" value="ECO:0007669"/>
    <property type="project" value="UniProtKB-UniRule"/>
</dbReference>
<dbReference type="FunFam" id="3.30.420.10:FF:000045">
    <property type="entry name" value="3'-5' exonuclease DinG"/>
    <property type="match status" value="1"/>
</dbReference>
<name>A0A5C4TJY7_FRUSA</name>
<dbReference type="GO" id="GO:0008408">
    <property type="term" value="F:3'-5' exonuclease activity"/>
    <property type="evidence" value="ECO:0007669"/>
    <property type="project" value="UniProtKB-UniRule"/>
</dbReference>
<keyword evidence="10 15" id="KW-0269">Exonuclease</keyword>
<keyword evidence="4 15" id="KW-0963">Cytoplasm</keyword>
<evidence type="ECO:0000259" key="17">
    <source>
        <dbReference type="SMART" id="SM00481"/>
    </source>
</evidence>
<dbReference type="SUPFAM" id="SSF53098">
    <property type="entry name" value="Ribonuclease H-like"/>
    <property type="match status" value="1"/>
</dbReference>
<evidence type="ECO:0000313" key="18">
    <source>
        <dbReference type="EMBL" id="TNK90813.1"/>
    </source>
</evidence>
<dbReference type="Pfam" id="PF14480">
    <property type="entry name" value="DNA_pol3_a_NI"/>
    <property type="match status" value="1"/>
</dbReference>
<dbReference type="Gene3D" id="3.30.420.10">
    <property type="entry name" value="Ribonuclease H-like superfamily/Ribonuclease H"/>
    <property type="match status" value="1"/>
</dbReference>
<dbReference type="GO" id="GO:0003677">
    <property type="term" value="F:DNA binding"/>
    <property type="evidence" value="ECO:0007669"/>
    <property type="project" value="UniProtKB-UniRule"/>
</dbReference>
<gene>
    <name evidence="15 18" type="primary">polC</name>
    <name evidence="18" type="ORF">DID87_02475</name>
</gene>
<dbReference type="InterPro" id="IPR006308">
    <property type="entry name" value="Pol_III_a_PolC-type_gram_pos"/>
</dbReference>
<dbReference type="InterPro" id="IPR004013">
    <property type="entry name" value="PHP_dom"/>
</dbReference>
<organism evidence="18 19">
    <name type="scientific">Fructilactobacillus sanfranciscensis</name>
    <name type="common">Lactobacillus sanfranciscensis</name>
    <dbReference type="NCBI Taxonomy" id="1625"/>
    <lineage>
        <taxon>Bacteria</taxon>
        <taxon>Bacillati</taxon>
        <taxon>Bacillota</taxon>
        <taxon>Bacilli</taxon>
        <taxon>Lactobacillales</taxon>
        <taxon>Lactobacillaceae</taxon>
        <taxon>Fructilactobacillus</taxon>
    </lineage>
</organism>
<sequence length="1435" mass="161998">MPLNNKEKFNKLLDQIKINDEYRSEFENAEIEQVRVHQKSKQWDFHFFIPHVLSYQAFIDFVTGLQTAFSNIAKVDFYIQTQQDNLTNREIGDYWQWAVNNCGIQSSLLHELCDNNVPELDDGRVNFYAVNDLIKDFMNNKAIEPILSAYQKAGFPKFTINTMVDETESQERIKELKAAKKERDEKLAKKAQVAAAKANAQKVPASSGSVMIGRKIADNVDITPLENITEEERSVVVNGYVFSKEIRALRSGRSLMILKITDYTSSITIKKFSKDDEEGAKFANLEEGSWITARGSVQEDNYSHELAMNAYDINPATHAEREDTANKKRAELHLHSNMSQMDATNSISDFVKQAKKWGHKAIAVTDHDDVQAFPEAFNAAQNNDIKMLYGMEANVVDDGEPIAYNDKHVGLKDATYVVFDTETTGLSAIYDRVIELSAVKMQGNNVIEEFEQFIDPGFHLSEQTTNLTSITDDMVAGSKSEEEVFKMFREFCGDSIVVGHNVTFDIGFMNTGYARHGMEPIKNPIIDTLTLARFLYPNYKSYRLNTLAKKFDVVLEHHHRAIYDAETTGHLNYLFLKDAEDKYDIQYHDQLNDHMTENDAYKHARPFHAILMAKTQAGLKNLFKLVSLAHIKYFYRVPRIPRSELEKYREGILIGSACSSGEVFTAIMQKGKQEALDKAKFYDYLEVQPQAAYQPLLDSKLISDRGKLQEIIKNMADVANEVNIPLVATGDAHYLNPHDYIYRKILINSQGGANPLNRTELPDLHFRTTDEMLKDFNFLGADQAEKIVVDNPNQIADSVEEIHPLKDKLYTPKMGGAEDEIKQRTYDKAHELYGEKLPEIVGKRVERELKSIIGNGFSVIYLISQRLVAKSNKDGYLVGSRGSVGSSLVATMTGITEVNPLPPHYRCPKCHYSEFFTKGEYSSGFDLPKKECPNCGTTLIGDGHNIPFETFLGFKGNKVPDIDLNFSGDYQAIAHNYTKVLFGEKNVYRAGTIGTVADKTAYGYVKAYERDTGKHFRGAEIDRLAKGATGVKRTTGQHPAGIIIVPDYMDIYDFTPIQYPAEDQSSAWQTTHFDFHSIHDNILKMDILGHDDPTMIRMLQDLSGIDPYTIPVNDAGVMSIFSSPEILGVTEEQIQSKTGTLGIPEFGTRFVRGMLEQTHPQNFSDLLQISGLSHGTDVWLGNADELIKDGTATISNVIGCRDNIMTDLINYGVDSETSFQIMEKVRKGKGIKDEWQQTMRDANVPEWYIDSCLKIKYMFPRAHATAYVWMALRIAYFKVYFPLVYYAAYFSVRADDFDVEAMSHGKDAVKAAMKEIEDKGNDASTKEKNLLTVLQLANEMIERGFEFEMIDLDRSDASEWLMDGNKLIAPFSAVPGLGLNVAKQIVAARADKPFISKEDLAKRGKVSKTIIEYMTKNGVLKGLPDENQLSLFDMM</sequence>
<dbReference type="InterPro" id="IPR006054">
    <property type="entry name" value="DnaQ"/>
</dbReference>
<dbReference type="RefSeq" id="WP_139571069.1">
    <property type="nucleotide sequence ID" value="NZ_QFCR01000004.1"/>
</dbReference>
<dbReference type="Gene3D" id="1.10.150.700">
    <property type="entry name" value="PolC, middle finger domain"/>
    <property type="match status" value="1"/>
</dbReference>
<feature type="domain" description="Polymerase/histidinol phosphatase N-terminal" evidence="17">
    <location>
        <begin position="330"/>
        <end position="397"/>
    </location>
</feature>
<dbReference type="Gene3D" id="3.30.1900.20">
    <property type="match status" value="2"/>
</dbReference>
<dbReference type="SMART" id="SM00481">
    <property type="entry name" value="POLIIIAc"/>
    <property type="match status" value="1"/>
</dbReference>
<dbReference type="Pfam" id="PF00929">
    <property type="entry name" value="RNase_T"/>
    <property type="match status" value="1"/>
</dbReference>
<comment type="function">
    <text evidence="1 15">Required for replicative DNA synthesis. This DNA polymerase also exhibits 3' to 5' exonuclease activity.</text>
</comment>
<keyword evidence="5 15" id="KW-0808">Transferase</keyword>
<evidence type="ECO:0000256" key="2">
    <source>
        <dbReference type="ARBA" id="ARBA00004496"/>
    </source>
</evidence>
<dbReference type="InterPro" id="IPR013520">
    <property type="entry name" value="Ribonucl_H"/>
</dbReference>
<dbReference type="InterPro" id="IPR004365">
    <property type="entry name" value="NA-bd_OB_tRNA"/>
</dbReference>
<dbReference type="CDD" id="cd04484">
    <property type="entry name" value="polC_OBF"/>
    <property type="match status" value="1"/>
</dbReference>
<evidence type="ECO:0000256" key="5">
    <source>
        <dbReference type="ARBA" id="ARBA00022679"/>
    </source>
</evidence>
<keyword evidence="11 15" id="KW-0239">DNA-directed DNA polymerase</keyword>
<dbReference type="Pfam" id="PF01336">
    <property type="entry name" value="tRNA_anti-codon"/>
    <property type="match status" value="1"/>
</dbReference>
<comment type="catalytic activity">
    <reaction evidence="13 15">
        <text>DNA(n) + a 2'-deoxyribonucleoside 5'-triphosphate = DNA(n+1) + diphosphate</text>
        <dbReference type="Rhea" id="RHEA:22508"/>
        <dbReference type="Rhea" id="RHEA-COMP:17339"/>
        <dbReference type="Rhea" id="RHEA-COMP:17340"/>
        <dbReference type="ChEBI" id="CHEBI:33019"/>
        <dbReference type="ChEBI" id="CHEBI:61560"/>
        <dbReference type="ChEBI" id="CHEBI:173112"/>
        <dbReference type="EC" id="2.7.7.7"/>
    </reaction>
</comment>
<reference evidence="18 19" key="1">
    <citation type="submission" date="2018-05" db="EMBL/GenBank/DDBJ databases">
        <title>Lactobacillus sanfranciscensis Ah4 draft denome sequence.</title>
        <authorList>
            <person name="Zhang G."/>
        </authorList>
    </citation>
    <scope>NUCLEOTIDE SEQUENCE [LARGE SCALE GENOMIC DNA]</scope>
    <source>
        <strain evidence="18 19">Ah4</strain>
    </source>
</reference>
<evidence type="ECO:0000256" key="3">
    <source>
        <dbReference type="ARBA" id="ARBA00012417"/>
    </source>
</evidence>
<dbReference type="GO" id="GO:0005737">
    <property type="term" value="C:cytoplasm"/>
    <property type="evidence" value="ECO:0007669"/>
    <property type="project" value="UniProtKB-SubCell"/>
</dbReference>
<evidence type="ECO:0000256" key="14">
    <source>
        <dbReference type="ARBA" id="ARBA00070925"/>
    </source>
</evidence>
<dbReference type="EC" id="2.7.7.7" evidence="3 15"/>
<comment type="subcellular location">
    <subcellularLocation>
        <location evidence="2 15">Cytoplasm</location>
    </subcellularLocation>
</comment>
<evidence type="ECO:0000256" key="8">
    <source>
        <dbReference type="ARBA" id="ARBA00022722"/>
    </source>
</evidence>
<dbReference type="InterPro" id="IPR040982">
    <property type="entry name" value="DNA_pol3_finger"/>
</dbReference>
<dbReference type="Gene3D" id="1.10.150.870">
    <property type="match status" value="1"/>
</dbReference>
<evidence type="ECO:0000256" key="11">
    <source>
        <dbReference type="ARBA" id="ARBA00022932"/>
    </source>
</evidence>
<proteinExistence type="inferred from homology"/>
<dbReference type="InterPro" id="IPR036397">
    <property type="entry name" value="RNaseH_sf"/>
</dbReference>
<dbReference type="Gene3D" id="3.20.20.140">
    <property type="entry name" value="Metal-dependent hydrolases"/>
    <property type="match status" value="1"/>
</dbReference>
<dbReference type="InterPro" id="IPR028112">
    <property type="entry name" value="DNA_PolC-type_N_I"/>
</dbReference>
<dbReference type="NCBIfam" id="NF001688">
    <property type="entry name" value="PRK00448.1"/>
    <property type="match status" value="1"/>
</dbReference>
<comment type="function">
    <text evidence="12">DNA polymerase III is a complex, multichain enzyme responsible for most of the replicative synthesis in bacteria. This DNA polymerase also exhibits 3' to 5' exonuclease activity. The alpha chain is the DNA polymerase.</text>
</comment>
<dbReference type="Gene3D" id="6.10.140.1510">
    <property type="match status" value="1"/>
</dbReference>
<dbReference type="Gene3D" id="2.40.50.140">
    <property type="entry name" value="Nucleic acid-binding proteins"/>
    <property type="match status" value="1"/>
</dbReference>
<comment type="similarity">
    <text evidence="15">Belongs to the DNA polymerase type-C family. PolC subfamily.</text>
</comment>
<accession>A0A5C4TJY7</accession>
<dbReference type="PANTHER" id="PTHR32294">
    <property type="entry name" value="DNA POLYMERASE III SUBUNIT ALPHA"/>
    <property type="match status" value="1"/>
</dbReference>
<dbReference type="InterPro" id="IPR029460">
    <property type="entry name" value="DNAPol_HHH"/>
</dbReference>
<evidence type="ECO:0000313" key="19">
    <source>
        <dbReference type="Proteomes" id="UP000313312"/>
    </source>
</evidence>
<dbReference type="InterPro" id="IPR012337">
    <property type="entry name" value="RNaseH-like_sf"/>
</dbReference>
<dbReference type="PANTHER" id="PTHR32294:SF5">
    <property type="entry name" value="DNA POLYMERASE III POLC-TYPE"/>
    <property type="match status" value="1"/>
</dbReference>
<evidence type="ECO:0000256" key="6">
    <source>
        <dbReference type="ARBA" id="ARBA00022695"/>
    </source>
</evidence>
<dbReference type="InterPro" id="IPR012340">
    <property type="entry name" value="NA-bd_OB-fold"/>
</dbReference>
<dbReference type="InterPro" id="IPR011708">
    <property type="entry name" value="DNA_pol3_alpha_NTPase_dom"/>
</dbReference>
<dbReference type="InterPro" id="IPR044923">
    <property type="entry name" value="PolC_middle_finger_sf"/>
</dbReference>
<evidence type="ECO:0000256" key="1">
    <source>
        <dbReference type="ARBA" id="ARBA00003452"/>
    </source>
</evidence>
<dbReference type="EMBL" id="QFCR01000004">
    <property type="protein sequence ID" value="TNK90813.1"/>
    <property type="molecule type" value="Genomic_DNA"/>
</dbReference>
<evidence type="ECO:0000256" key="4">
    <source>
        <dbReference type="ARBA" id="ARBA00022490"/>
    </source>
</evidence>
<dbReference type="Pfam" id="PF07733">
    <property type="entry name" value="DNA_pol3_alpha"/>
    <property type="match status" value="2"/>
</dbReference>
<keyword evidence="9 15" id="KW-0378">Hydrolase</keyword>
<dbReference type="Pfam" id="PF11490">
    <property type="entry name" value="DNA_pol3_a_NII"/>
    <property type="match status" value="1"/>
</dbReference>
<dbReference type="NCBIfam" id="TIGR01405">
    <property type="entry name" value="polC_Gram_pos"/>
    <property type="match status" value="1"/>
</dbReference>
<dbReference type="CDD" id="cd06127">
    <property type="entry name" value="DEDDh"/>
    <property type="match status" value="1"/>
</dbReference>
<evidence type="ECO:0000256" key="10">
    <source>
        <dbReference type="ARBA" id="ARBA00022839"/>
    </source>
</evidence>
<evidence type="ECO:0000256" key="15">
    <source>
        <dbReference type="HAMAP-Rule" id="MF_00356"/>
    </source>
</evidence>
<dbReference type="Proteomes" id="UP000313312">
    <property type="component" value="Unassembled WGS sequence"/>
</dbReference>
<comment type="caution">
    <text evidence="18">The sequence shown here is derived from an EMBL/GenBank/DDBJ whole genome shotgun (WGS) entry which is preliminary data.</text>
</comment>
<dbReference type="SUPFAM" id="SSF50249">
    <property type="entry name" value="Nucleic acid-binding proteins"/>
    <property type="match status" value="1"/>
</dbReference>
<keyword evidence="8 15" id="KW-0540">Nuclease</keyword>
<dbReference type="Pfam" id="PF14579">
    <property type="entry name" value="HHH_6"/>
    <property type="match status" value="1"/>
</dbReference>
<evidence type="ECO:0000256" key="9">
    <source>
        <dbReference type="ARBA" id="ARBA00022801"/>
    </source>
</evidence>
<evidence type="ECO:0000256" key="13">
    <source>
        <dbReference type="ARBA" id="ARBA00049244"/>
    </source>
</evidence>
<keyword evidence="6 15" id="KW-0548">Nucleotidyltransferase</keyword>
<dbReference type="InterPro" id="IPR024754">
    <property type="entry name" value="DNA_PolC-like_N_II"/>
</dbReference>
<dbReference type="InterPro" id="IPR003141">
    <property type="entry name" value="Pol/His_phosphatase_N"/>
</dbReference>
<protein>
    <recommendedName>
        <fullName evidence="14 15">DNA polymerase III PolC-type</fullName>
        <shortName evidence="15">PolIII</shortName>
        <ecNumber evidence="3 15">2.7.7.7</ecNumber>
    </recommendedName>
</protein>
<dbReference type="CDD" id="cd07435">
    <property type="entry name" value="PHP_PolIIIA_POLC"/>
    <property type="match status" value="1"/>
</dbReference>
<keyword evidence="7 15" id="KW-0235">DNA replication</keyword>
<dbReference type="Pfam" id="PF02811">
    <property type="entry name" value="PHP"/>
    <property type="match status" value="1"/>
</dbReference>
<feature type="domain" description="Exonuclease" evidence="16">
    <location>
        <begin position="415"/>
        <end position="581"/>
    </location>
</feature>
<evidence type="ECO:0000256" key="7">
    <source>
        <dbReference type="ARBA" id="ARBA00022705"/>
    </source>
</evidence>
<dbReference type="GO" id="GO:0006261">
    <property type="term" value="P:DNA-templated DNA replication"/>
    <property type="evidence" value="ECO:0007669"/>
    <property type="project" value="UniProtKB-UniRule"/>
</dbReference>
<evidence type="ECO:0000259" key="16">
    <source>
        <dbReference type="SMART" id="SM00479"/>
    </source>
</evidence>
<evidence type="ECO:0000256" key="12">
    <source>
        <dbReference type="ARBA" id="ARBA00025611"/>
    </source>
</evidence>
<dbReference type="SMART" id="SM00479">
    <property type="entry name" value="EXOIII"/>
    <property type="match status" value="1"/>
</dbReference>
<dbReference type="InterPro" id="IPR004805">
    <property type="entry name" value="DnaE2/DnaE/PolC"/>
</dbReference>
<dbReference type="NCBIfam" id="TIGR00573">
    <property type="entry name" value="dnaq"/>
    <property type="match status" value="1"/>
</dbReference>
<dbReference type="HAMAP" id="MF_00356">
    <property type="entry name" value="DNApol_PolC"/>
    <property type="match status" value="1"/>
</dbReference>
<dbReference type="Pfam" id="PF17657">
    <property type="entry name" value="DNA_pol3_finger"/>
    <property type="match status" value="1"/>
</dbReference>